<feature type="transmembrane region" description="Helical" evidence="1">
    <location>
        <begin position="120"/>
        <end position="138"/>
    </location>
</feature>
<keyword evidence="3" id="KW-1185">Reference proteome</keyword>
<evidence type="ECO:0000256" key="1">
    <source>
        <dbReference type="SAM" id="Phobius"/>
    </source>
</evidence>
<dbReference type="AlphaFoldDB" id="A0A0L0D4Q9"/>
<gene>
    <name evidence="2" type="ORF">AMSG_03658</name>
</gene>
<name>A0A0L0D4Q9_THETB</name>
<dbReference type="RefSeq" id="XP_013759573.1">
    <property type="nucleotide sequence ID" value="XM_013904119.1"/>
</dbReference>
<dbReference type="GeneID" id="25563243"/>
<keyword evidence="1" id="KW-0812">Transmembrane</keyword>
<protein>
    <submittedName>
        <fullName evidence="2">Uncharacterized protein</fullName>
    </submittedName>
</protein>
<feature type="transmembrane region" description="Helical" evidence="1">
    <location>
        <begin position="56"/>
        <end position="77"/>
    </location>
</feature>
<proteinExistence type="predicted"/>
<dbReference type="EMBL" id="GL349446">
    <property type="protein sequence ID" value="KNC47230.1"/>
    <property type="molecule type" value="Genomic_DNA"/>
</dbReference>
<dbReference type="Proteomes" id="UP000054408">
    <property type="component" value="Unassembled WGS sequence"/>
</dbReference>
<evidence type="ECO:0000313" key="3">
    <source>
        <dbReference type="Proteomes" id="UP000054408"/>
    </source>
</evidence>
<organism evidence="2 3">
    <name type="scientific">Thecamonas trahens ATCC 50062</name>
    <dbReference type="NCBI Taxonomy" id="461836"/>
    <lineage>
        <taxon>Eukaryota</taxon>
        <taxon>Apusozoa</taxon>
        <taxon>Apusomonadida</taxon>
        <taxon>Apusomonadidae</taxon>
        <taxon>Thecamonas</taxon>
    </lineage>
</organism>
<feature type="transmembrane region" description="Helical" evidence="1">
    <location>
        <begin position="83"/>
        <end position="108"/>
    </location>
</feature>
<evidence type="ECO:0000313" key="2">
    <source>
        <dbReference type="EMBL" id="KNC47230.1"/>
    </source>
</evidence>
<keyword evidence="1" id="KW-1133">Transmembrane helix</keyword>
<sequence>MITGARVSKKRKRWDPFTRRTVASVTRKMPRTPSRYAAPLMALIKVGMQVLRRGELVAALQILLQVISYIAYIRFFAGPQVSLLMAVGDAYAMLSTTLDTLTTAAMALPAGHASRAHVRAIIVAILKALAVILHTVWYPRLPLGITGRCVATILALDGDPQDAVDVLQDFLAIRIYQQQPMMLGAYAMATLAAVKHKMRRGPATTGDDVIDNENFQAHVDDLNRACTMLEKCHEVDPHNATWVSLHLEVLATKGDIAGMMKIALREADTTSAPPAMLLPMWIIALELIEMYPRHVQKSVRKTLPIRRLKYALCILALDRTNVRALATLLDAGATADALAPAMRSLPDGIPRQQPVNAVLMFIEESRGVTPQAWTVLDRVLNAGLPVTDNMEMAIKFIASSRPRILLWTTIIREGLQDDDNEACKVVCGKLRATMMRSPSFNLALDELNINALDW</sequence>
<keyword evidence="1" id="KW-0472">Membrane</keyword>
<accession>A0A0L0D4Q9</accession>
<reference evidence="2 3" key="1">
    <citation type="submission" date="2010-05" db="EMBL/GenBank/DDBJ databases">
        <title>The Genome Sequence of Thecamonas trahens ATCC 50062.</title>
        <authorList>
            <consortium name="The Broad Institute Genome Sequencing Platform"/>
            <person name="Russ C."/>
            <person name="Cuomo C."/>
            <person name="Shea T."/>
            <person name="Young S.K."/>
            <person name="Zeng Q."/>
            <person name="Koehrsen M."/>
            <person name="Haas B."/>
            <person name="Borodovsky M."/>
            <person name="Guigo R."/>
            <person name="Alvarado L."/>
            <person name="Berlin A."/>
            <person name="Bochicchio J."/>
            <person name="Borenstein D."/>
            <person name="Chapman S."/>
            <person name="Chen Z."/>
            <person name="Freedman E."/>
            <person name="Gellesch M."/>
            <person name="Goldberg J."/>
            <person name="Griggs A."/>
            <person name="Gujja S."/>
            <person name="Heilman E."/>
            <person name="Heiman D."/>
            <person name="Hepburn T."/>
            <person name="Howarth C."/>
            <person name="Jen D."/>
            <person name="Larson L."/>
            <person name="Mehta T."/>
            <person name="Park D."/>
            <person name="Pearson M."/>
            <person name="Roberts A."/>
            <person name="Saif S."/>
            <person name="Shenoy N."/>
            <person name="Sisk P."/>
            <person name="Stolte C."/>
            <person name="Sykes S."/>
            <person name="Thomson T."/>
            <person name="Walk T."/>
            <person name="White J."/>
            <person name="Yandava C."/>
            <person name="Burger G."/>
            <person name="Gray M.W."/>
            <person name="Holland P.W.H."/>
            <person name="King N."/>
            <person name="Lang F.B.F."/>
            <person name="Roger A.J."/>
            <person name="Ruiz-Trillo I."/>
            <person name="Lander E."/>
            <person name="Nusbaum C."/>
        </authorList>
    </citation>
    <scope>NUCLEOTIDE SEQUENCE [LARGE SCALE GENOMIC DNA]</scope>
    <source>
        <strain evidence="2 3">ATCC 50062</strain>
    </source>
</reference>